<dbReference type="OrthoDB" id="3163174at2759"/>
<proteinExistence type="predicted"/>
<gene>
    <name evidence="1" type="ORF">EVG20_g11363</name>
</gene>
<keyword evidence="2" id="KW-1185">Reference proteome</keyword>
<name>A0A4Y9XL09_9AGAM</name>
<dbReference type="Proteomes" id="UP000298327">
    <property type="component" value="Unassembled WGS sequence"/>
</dbReference>
<dbReference type="AlphaFoldDB" id="A0A4Y9XL09"/>
<dbReference type="EMBL" id="SEOQ01001722">
    <property type="protein sequence ID" value="TFY50726.1"/>
    <property type="molecule type" value="Genomic_DNA"/>
</dbReference>
<organism evidence="1 2">
    <name type="scientific">Dentipellis fragilis</name>
    <dbReference type="NCBI Taxonomy" id="205917"/>
    <lineage>
        <taxon>Eukaryota</taxon>
        <taxon>Fungi</taxon>
        <taxon>Dikarya</taxon>
        <taxon>Basidiomycota</taxon>
        <taxon>Agaricomycotina</taxon>
        <taxon>Agaricomycetes</taxon>
        <taxon>Russulales</taxon>
        <taxon>Hericiaceae</taxon>
        <taxon>Dentipellis</taxon>
    </lineage>
</organism>
<evidence type="ECO:0000313" key="2">
    <source>
        <dbReference type="Proteomes" id="UP000298327"/>
    </source>
</evidence>
<accession>A0A4Y9XL09</accession>
<sequence>MPSPSVLSPNGERRNLPPELVLEILAFALGQLCYDTVVVPDRVPDLNFLLAILHVSYAFRHCAIKLLGVIYRDSPIFDTQRQCLIHNPKHSVTVFRRLSKLAHTSPETFHEECTLELLENPVFRWPRSSVTHLSMHYLINIARANLVLLRSRDDLVENVFTEEDLRVALKHYGDIPEEVRVELTGTLLEEFVGRCNVWLRLRLIKAMFLHFRTICNVLAFTRPFWGRIADDLNFVSERFHSAAKVAFSEFDEITGGIRYIPPFITEAELKVTGFFEGMELANSITEAEDRYFHIKDGVSRFIYVMLSVQEREKYFHMTISPV</sequence>
<reference evidence="1 2" key="1">
    <citation type="submission" date="2019-02" db="EMBL/GenBank/DDBJ databases">
        <title>Genome sequencing of the rare red list fungi Dentipellis fragilis.</title>
        <authorList>
            <person name="Buettner E."/>
            <person name="Kellner H."/>
        </authorList>
    </citation>
    <scope>NUCLEOTIDE SEQUENCE [LARGE SCALE GENOMIC DNA]</scope>
    <source>
        <strain evidence="1 2">DSM 105465</strain>
    </source>
</reference>
<comment type="caution">
    <text evidence="1">The sequence shown here is derived from an EMBL/GenBank/DDBJ whole genome shotgun (WGS) entry which is preliminary data.</text>
</comment>
<evidence type="ECO:0000313" key="1">
    <source>
        <dbReference type="EMBL" id="TFY50726.1"/>
    </source>
</evidence>
<protein>
    <submittedName>
        <fullName evidence="1">Uncharacterized protein</fullName>
    </submittedName>
</protein>